<evidence type="ECO:0000313" key="5">
    <source>
        <dbReference type="Proteomes" id="UP000608754"/>
    </source>
</evidence>
<dbReference type="Gene3D" id="3.40.50.720">
    <property type="entry name" value="NAD(P)-binding Rossmann-like Domain"/>
    <property type="match status" value="1"/>
</dbReference>
<comment type="similarity">
    <text evidence="1">Belongs to the NAD(P)-dependent epimerase/dehydratase family. SDR39U1 subfamily.</text>
</comment>
<dbReference type="AlphaFoldDB" id="A0A8J7FNN8"/>
<dbReference type="SUPFAM" id="SSF51735">
    <property type="entry name" value="NAD(P)-binding Rossmann-fold domains"/>
    <property type="match status" value="1"/>
</dbReference>
<gene>
    <name evidence="4" type="ORF">IM532_03050</name>
</gene>
<feature type="domain" description="DUF1731" evidence="3">
    <location>
        <begin position="247"/>
        <end position="292"/>
    </location>
</feature>
<accession>A0A8J7FNN8</accession>
<evidence type="ECO:0000256" key="1">
    <source>
        <dbReference type="ARBA" id="ARBA00009353"/>
    </source>
</evidence>
<comment type="caution">
    <text evidence="4">The sequence shown here is derived from an EMBL/GenBank/DDBJ whole genome shotgun (WGS) entry which is preliminary data.</text>
</comment>
<dbReference type="NCBIfam" id="TIGR01777">
    <property type="entry name" value="yfcH"/>
    <property type="match status" value="1"/>
</dbReference>
<protein>
    <submittedName>
        <fullName evidence="4">TIGR01777 family protein</fullName>
    </submittedName>
</protein>
<dbReference type="InterPro" id="IPR013549">
    <property type="entry name" value="DUF1731"/>
</dbReference>
<reference evidence="4" key="1">
    <citation type="submission" date="2020-10" db="EMBL/GenBank/DDBJ databases">
        <authorList>
            <person name="Lu T."/>
            <person name="Wang Q."/>
            <person name="Han X."/>
        </authorList>
    </citation>
    <scope>NUCLEOTIDE SEQUENCE</scope>
    <source>
        <strain evidence="4">WQ 117</strain>
    </source>
</reference>
<dbReference type="EMBL" id="JADGIK010000002">
    <property type="protein sequence ID" value="MBF0596444.1"/>
    <property type="molecule type" value="Genomic_DNA"/>
</dbReference>
<dbReference type="Pfam" id="PF01370">
    <property type="entry name" value="Epimerase"/>
    <property type="match status" value="1"/>
</dbReference>
<evidence type="ECO:0000313" key="4">
    <source>
        <dbReference type="EMBL" id="MBF0596444.1"/>
    </source>
</evidence>
<dbReference type="Proteomes" id="UP000608754">
    <property type="component" value="Unassembled WGS sequence"/>
</dbReference>
<proteinExistence type="inferred from homology"/>
<dbReference type="PANTHER" id="PTHR11092:SF0">
    <property type="entry name" value="EPIMERASE FAMILY PROTEIN SDR39U1"/>
    <property type="match status" value="1"/>
</dbReference>
<feature type="domain" description="NAD-dependent epimerase/dehydratase" evidence="2">
    <location>
        <begin position="3"/>
        <end position="212"/>
    </location>
</feature>
<sequence>MNILLTGGSGLIGSQLARLLIAEGHEVRILTREVEVEKPFYNWKKDTIDEKVFENLDGIIHLAGASLMNSWSKSYKEQIISSRVDTAHLLYRYCENLKISLKFFISASGSSFYGQKTTSSIFTENDKAGNDFLAEVCVKWENAALQFKKLGSRVVCVRTPLVLGKNADSLKLMKLPTQFGLGASLGKGTQWSPWIHIDDLCKIYSEATMNNNFTGSYNVVVSEHITHQNFMKKLAHAMGKPLFLPNIPSQLVKIGMGEKACLILEGSRLSNEKLLATGFKFNYLTLDQAFQEVV</sequence>
<evidence type="ECO:0000259" key="3">
    <source>
        <dbReference type="Pfam" id="PF08338"/>
    </source>
</evidence>
<organism evidence="4 5">
    <name type="scientific">Faecalibacter rhinopitheci</name>
    <dbReference type="NCBI Taxonomy" id="2779678"/>
    <lineage>
        <taxon>Bacteria</taxon>
        <taxon>Pseudomonadati</taxon>
        <taxon>Bacteroidota</taxon>
        <taxon>Flavobacteriia</taxon>
        <taxon>Flavobacteriales</taxon>
        <taxon>Weeksellaceae</taxon>
        <taxon>Faecalibacter</taxon>
    </lineage>
</organism>
<dbReference type="RefSeq" id="WP_194181980.1">
    <property type="nucleotide sequence ID" value="NZ_JADGIK010000002.1"/>
</dbReference>
<evidence type="ECO:0000259" key="2">
    <source>
        <dbReference type="Pfam" id="PF01370"/>
    </source>
</evidence>
<dbReference type="InterPro" id="IPR036291">
    <property type="entry name" value="NAD(P)-bd_dom_sf"/>
</dbReference>
<name>A0A8J7FNN8_9FLAO</name>
<dbReference type="InterPro" id="IPR010099">
    <property type="entry name" value="SDR39U1"/>
</dbReference>
<keyword evidence="5" id="KW-1185">Reference proteome</keyword>
<dbReference type="PANTHER" id="PTHR11092">
    <property type="entry name" value="SUGAR NUCLEOTIDE EPIMERASE RELATED"/>
    <property type="match status" value="1"/>
</dbReference>
<dbReference type="Pfam" id="PF08338">
    <property type="entry name" value="DUF1731"/>
    <property type="match status" value="1"/>
</dbReference>
<dbReference type="InterPro" id="IPR001509">
    <property type="entry name" value="Epimerase_deHydtase"/>
</dbReference>